<accession>A0A6J6C5C1</accession>
<dbReference type="GO" id="GO:0005524">
    <property type="term" value="F:ATP binding"/>
    <property type="evidence" value="ECO:0007669"/>
    <property type="project" value="UniProtKB-KW"/>
</dbReference>
<reference evidence="10" key="1">
    <citation type="submission" date="2020-05" db="EMBL/GenBank/DDBJ databases">
        <authorList>
            <person name="Chiriac C."/>
            <person name="Salcher M."/>
            <person name="Ghai R."/>
            <person name="Kavagutti S V."/>
        </authorList>
    </citation>
    <scope>NUCLEOTIDE SEQUENCE</scope>
</reference>
<evidence type="ECO:0000256" key="2">
    <source>
        <dbReference type="ARBA" id="ARBA00009441"/>
    </source>
</evidence>
<keyword evidence="5" id="KW-0227">DNA damage</keyword>
<dbReference type="PANTHER" id="PTHR11059">
    <property type="entry name" value="DNA REPAIR PROTEIN RECN"/>
    <property type="match status" value="1"/>
</dbReference>
<dbReference type="GO" id="GO:0006310">
    <property type="term" value="P:DNA recombination"/>
    <property type="evidence" value="ECO:0007669"/>
    <property type="project" value="InterPro"/>
</dbReference>
<comment type="function">
    <text evidence="1">May be involved in recombinational repair of damaged DNA.</text>
</comment>
<gene>
    <name evidence="10" type="ORF">UFOPK1433_00826</name>
</gene>
<dbReference type="InterPro" id="IPR004604">
    <property type="entry name" value="DNA_recomb/repair_RecN"/>
</dbReference>
<dbReference type="Gene3D" id="3.40.50.300">
    <property type="entry name" value="P-loop containing nucleotide triphosphate hydrolases"/>
    <property type="match status" value="2"/>
</dbReference>
<comment type="similarity">
    <text evidence="2">Belongs to the RecN family.</text>
</comment>
<dbReference type="InterPro" id="IPR027417">
    <property type="entry name" value="P-loop_NTPase"/>
</dbReference>
<dbReference type="PANTHER" id="PTHR11059:SF0">
    <property type="entry name" value="DNA REPAIR PROTEIN RECN"/>
    <property type="match status" value="1"/>
</dbReference>
<keyword evidence="7" id="KW-0234">DNA repair</keyword>
<evidence type="ECO:0000256" key="8">
    <source>
        <dbReference type="ARBA" id="ARBA00033408"/>
    </source>
</evidence>
<evidence type="ECO:0000256" key="7">
    <source>
        <dbReference type="ARBA" id="ARBA00023204"/>
    </source>
</evidence>
<name>A0A6J6C5C1_9ZZZZ</name>
<dbReference type="CDD" id="cd03241">
    <property type="entry name" value="ABC_RecN"/>
    <property type="match status" value="1"/>
</dbReference>
<sequence length="562" mass="59895">MIEEISIRDLGVIAEAKLKFGPGLTVLTGETGAGKTMVLTAVGLLLGERSDTSAIRQGQDQAFVEGRWQINQHQKANELVVEAGGNVDAGELIVNRSVARDGRSRSAIGGAAAPVNLLASLGEQLVAVHGQSDQIRLKSGIAQREALDQFSGVATLLGKYRDVFDRWKTLEARLETLRSASSSRETEIQQLQEATAELDRLKPEAGEDEALAEKAQRLTHSEELRIAASEAHELLSSENTDTDAIALVGKARRVLEAASVNDPELGKIAETLRQLGFQLGENAAALNGYLASSEGGGAAELEQVQQRRADLGAAMRKYGPTLAEVIAFQETAGKKLLELDNSDEQIAALTLERDGLFAEVQDLAGQVTAVRKHAALRLETAVTEELKSLAMGGATLVVSVTETSEYQLHGADLVSIQLAAYPGAEPRPIGKGASGGELSRIMLAIEVVLAKTEQALTFIFDEVDAGVGGAAAIEVGKRLAQLAKVAQVIVVTHLGQVAAFANQHLRVLKTMSDQYTASDVVELQGEDRVEEIARMLSGMAESDTARANARELMIKAKEFVNQ</sequence>
<dbReference type="PIRSF" id="PIRSF003128">
    <property type="entry name" value="RecN"/>
    <property type="match status" value="1"/>
</dbReference>
<dbReference type="GO" id="GO:0009432">
    <property type="term" value="P:SOS response"/>
    <property type="evidence" value="ECO:0007669"/>
    <property type="project" value="TreeGrafter"/>
</dbReference>
<feature type="domain" description="RecF/RecN/SMC N-terminal" evidence="9">
    <location>
        <begin position="2"/>
        <end position="510"/>
    </location>
</feature>
<evidence type="ECO:0000256" key="5">
    <source>
        <dbReference type="ARBA" id="ARBA00022763"/>
    </source>
</evidence>
<dbReference type="NCBIfam" id="TIGR00634">
    <property type="entry name" value="recN"/>
    <property type="match status" value="1"/>
</dbReference>
<dbReference type="SUPFAM" id="SSF52540">
    <property type="entry name" value="P-loop containing nucleoside triphosphate hydrolases"/>
    <property type="match status" value="2"/>
</dbReference>
<evidence type="ECO:0000256" key="4">
    <source>
        <dbReference type="ARBA" id="ARBA00022741"/>
    </source>
</evidence>
<protein>
    <recommendedName>
        <fullName evidence="3">DNA repair protein RecN</fullName>
    </recommendedName>
    <alternativeName>
        <fullName evidence="8">Recombination protein N</fullName>
    </alternativeName>
</protein>
<evidence type="ECO:0000256" key="3">
    <source>
        <dbReference type="ARBA" id="ARBA00021315"/>
    </source>
</evidence>
<dbReference type="Pfam" id="PF02463">
    <property type="entry name" value="SMC_N"/>
    <property type="match status" value="1"/>
</dbReference>
<evidence type="ECO:0000313" key="10">
    <source>
        <dbReference type="EMBL" id="CAB4546406.1"/>
    </source>
</evidence>
<evidence type="ECO:0000256" key="6">
    <source>
        <dbReference type="ARBA" id="ARBA00022840"/>
    </source>
</evidence>
<evidence type="ECO:0000256" key="1">
    <source>
        <dbReference type="ARBA" id="ARBA00003618"/>
    </source>
</evidence>
<keyword evidence="4" id="KW-0547">Nucleotide-binding</keyword>
<keyword evidence="6" id="KW-0067">ATP-binding</keyword>
<evidence type="ECO:0000259" key="9">
    <source>
        <dbReference type="Pfam" id="PF02463"/>
    </source>
</evidence>
<organism evidence="10">
    <name type="scientific">freshwater metagenome</name>
    <dbReference type="NCBI Taxonomy" id="449393"/>
    <lineage>
        <taxon>unclassified sequences</taxon>
        <taxon>metagenomes</taxon>
        <taxon>ecological metagenomes</taxon>
    </lineage>
</organism>
<dbReference type="InterPro" id="IPR003395">
    <property type="entry name" value="RecF/RecN/SMC_N"/>
</dbReference>
<dbReference type="EMBL" id="CAEZSN010000090">
    <property type="protein sequence ID" value="CAB4546406.1"/>
    <property type="molecule type" value="Genomic_DNA"/>
</dbReference>
<dbReference type="GO" id="GO:0006281">
    <property type="term" value="P:DNA repair"/>
    <property type="evidence" value="ECO:0007669"/>
    <property type="project" value="UniProtKB-KW"/>
</dbReference>
<proteinExistence type="inferred from homology"/>
<dbReference type="AlphaFoldDB" id="A0A6J6C5C1"/>
<dbReference type="GO" id="GO:0043590">
    <property type="term" value="C:bacterial nucleoid"/>
    <property type="evidence" value="ECO:0007669"/>
    <property type="project" value="TreeGrafter"/>
</dbReference>